<feature type="compositionally biased region" description="Acidic residues" evidence="8">
    <location>
        <begin position="372"/>
        <end position="391"/>
    </location>
</feature>
<feature type="region of interest" description="Disordered" evidence="8">
    <location>
        <begin position="221"/>
        <end position="241"/>
    </location>
</feature>
<dbReference type="HAMAP" id="MF_01445">
    <property type="entry name" value="TsaD"/>
    <property type="match status" value="1"/>
</dbReference>
<evidence type="ECO:0000256" key="7">
    <source>
        <dbReference type="HAMAP-Rule" id="MF_03179"/>
    </source>
</evidence>
<dbReference type="Pfam" id="PF00814">
    <property type="entry name" value="TsaD"/>
    <property type="match status" value="1"/>
</dbReference>
<dbReference type="InParanoid" id="F4S8A8"/>
<feature type="domain" description="Gcp-like" evidence="9">
    <location>
        <begin position="59"/>
        <end position="354"/>
    </location>
</feature>
<dbReference type="CDD" id="cd24134">
    <property type="entry name" value="ASKHA_NBD_OSGEPL1_QRI7_euk"/>
    <property type="match status" value="1"/>
</dbReference>
<dbReference type="NCBIfam" id="TIGR00329">
    <property type="entry name" value="gcp_kae1"/>
    <property type="match status" value="1"/>
</dbReference>
<dbReference type="OrthoDB" id="10259622at2759"/>
<dbReference type="RefSeq" id="XP_007417610.1">
    <property type="nucleotide sequence ID" value="XM_007417548.1"/>
</dbReference>
<accession>F4S8A8</accession>
<dbReference type="InterPro" id="IPR022450">
    <property type="entry name" value="TsaD"/>
</dbReference>
<name>F4S8A8_MELLP</name>
<comment type="catalytic activity">
    <reaction evidence="6 7">
        <text>L-threonylcarbamoyladenylate + adenosine(37) in tRNA = N(6)-L-threonylcarbamoyladenosine(37) in tRNA + AMP + H(+)</text>
        <dbReference type="Rhea" id="RHEA:37059"/>
        <dbReference type="Rhea" id="RHEA-COMP:10162"/>
        <dbReference type="Rhea" id="RHEA-COMP:10163"/>
        <dbReference type="ChEBI" id="CHEBI:15378"/>
        <dbReference type="ChEBI" id="CHEBI:73682"/>
        <dbReference type="ChEBI" id="CHEBI:74411"/>
        <dbReference type="ChEBI" id="CHEBI:74418"/>
        <dbReference type="ChEBI" id="CHEBI:456215"/>
        <dbReference type="EC" id="2.3.1.234"/>
    </reaction>
</comment>
<evidence type="ECO:0000256" key="6">
    <source>
        <dbReference type="ARBA" id="ARBA00048117"/>
    </source>
</evidence>
<dbReference type="AlphaFoldDB" id="F4S8A8"/>
<dbReference type="SUPFAM" id="SSF53067">
    <property type="entry name" value="Actin-like ATPase domain"/>
    <property type="match status" value="2"/>
</dbReference>
<dbReference type="InterPro" id="IPR043129">
    <property type="entry name" value="ATPase_NBD"/>
</dbReference>
<dbReference type="EC" id="2.3.1.234" evidence="1"/>
<sequence length="391" mass="42741">MSIRLTRLRLNSAHPFKSFTRPYTLGIPSIKTNDIIRILAIESSCDDSCAAIIDSNRTIHSNIIISQAKVHAVYQGIHPYHAINAHQLNIPIAIREAIKEAKIPLEEIDAIAYTRGPGIAGCLAVGATAAKTLSVAFSKPLISVHHMQAHTLTPFLTESEPIRFPFLSLLVSGGHTLLILVKSTFEFKILAQTVDESIGSTIDKVTRDLLGHSGGGPALEAFINEPNLDPSPSKPEPPLPVAQRTGPDTFSFCGLRTATVRRISDPISIDVKREIGKAFLEAAIAQLERKVRYWIQELKSQDIQISGLVLSGGVASNTMLRNRMKDMLKEVDPGLNFMVPPKELCRDNAAMIGWTGLDKLSRGKITKKPAEPDDLQTDEEPNSEEGDDGEH</sequence>
<protein>
    <recommendedName>
        <fullName evidence="1">N(6)-L-threonylcarbamoyladenine synthase</fullName>
        <ecNumber evidence="1">2.3.1.234</ecNumber>
    </recommendedName>
</protein>
<keyword evidence="11" id="KW-1185">Reference proteome</keyword>
<evidence type="ECO:0000313" key="10">
    <source>
        <dbReference type="EMBL" id="EGF99062.1"/>
    </source>
</evidence>
<dbReference type="KEGG" id="mlr:MELLADRAFT_40474"/>
<dbReference type="FunFam" id="3.30.420.40:FF:000012">
    <property type="entry name" value="tRNA N6-adenosine threonylcarbamoyltransferase"/>
    <property type="match status" value="1"/>
</dbReference>
<dbReference type="PANTHER" id="PTHR11735:SF6">
    <property type="entry name" value="TRNA N6-ADENOSINE THREONYLCARBAMOYLTRANSFERASE, MITOCHONDRIAL"/>
    <property type="match status" value="1"/>
</dbReference>
<dbReference type="GO" id="GO:0046872">
    <property type="term" value="F:metal ion binding"/>
    <property type="evidence" value="ECO:0007669"/>
    <property type="project" value="UniProtKB-KW"/>
</dbReference>
<evidence type="ECO:0000256" key="2">
    <source>
        <dbReference type="ARBA" id="ARBA00022679"/>
    </source>
</evidence>
<dbReference type="HOGENOM" id="CLU_023208_4_3_1"/>
<dbReference type="STRING" id="747676.F4S8A8"/>
<dbReference type="GO" id="GO:0061711">
    <property type="term" value="F:tRNA N(6)-L-threonylcarbamoyladenine synthase activity"/>
    <property type="evidence" value="ECO:0007669"/>
    <property type="project" value="UniProtKB-EC"/>
</dbReference>
<keyword evidence="7" id="KW-0496">Mitochondrion</keyword>
<keyword evidence="3 7" id="KW-0819">tRNA processing</keyword>
<dbReference type="FunCoup" id="F4S8A8">
    <property type="interactions" value="349"/>
</dbReference>
<comment type="subunit">
    <text evidence="7">Homodimer.</text>
</comment>
<feature type="region of interest" description="Disordered" evidence="8">
    <location>
        <begin position="363"/>
        <end position="391"/>
    </location>
</feature>
<evidence type="ECO:0000256" key="5">
    <source>
        <dbReference type="ARBA" id="ARBA00023315"/>
    </source>
</evidence>
<dbReference type="InterPro" id="IPR000905">
    <property type="entry name" value="Gcp-like_dom"/>
</dbReference>
<keyword evidence="2 7" id="KW-0808">Transferase</keyword>
<evidence type="ECO:0000256" key="1">
    <source>
        <dbReference type="ARBA" id="ARBA00012156"/>
    </source>
</evidence>
<evidence type="ECO:0000313" key="11">
    <source>
        <dbReference type="Proteomes" id="UP000001072"/>
    </source>
</evidence>
<evidence type="ECO:0000256" key="4">
    <source>
        <dbReference type="ARBA" id="ARBA00022723"/>
    </source>
</evidence>
<dbReference type="Proteomes" id="UP000001072">
    <property type="component" value="Unassembled WGS sequence"/>
</dbReference>
<comment type="function">
    <text evidence="7">Required for the formation of a threonylcarbamoyl group on adenosine at position 37 (t(6)A37) in mitochondrial tRNAs that read codons beginning with adenine. Probably involved in the transfer of the threonylcarbamoyl moiety of threonylcarbamoyl-AMP (TC-AMP) to the N6 group of A37. Involved in mitochondrial genome maintenance.</text>
</comment>
<keyword evidence="5 7" id="KW-0012">Acyltransferase</keyword>
<dbReference type="GO" id="GO:0005739">
    <property type="term" value="C:mitochondrion"/>
    <property type="evidence" value="ECO:0007669"/>
    <property type="project" value="UniProtKB-SubCell"/>
</dbReference>
<reference evidence="11" key="1">
    <citation type="journal article" date="2011" name="Proc. Natl. Acad. Sci. U.S.A.">
        <title>Obligate biotrophy features unraveled by the genomic analysis of rust fungi.</title>
        <authorList>
            <person name="Duplessis S."/>
            <person name="Cuomo C.A."/>
            <person name="Lin Y.-C."/>
            <person name="Aerts A."/>
            <person name="Tisserant E."/>
            <person name="Veneault-Fourrey C."/>
            <person name="Joly D.L."/>
            <person name="Hacquard S."/>
            <person name="Amselem J."/>
            <person name="Cantarel B.L."/>
            <person name="Chiu R."/>
            <person name="Coutinho P.M."/>
            <person name="Feau N."/>
            <person name="Field M."/>
            <person name="Frey P."/>
            <person name="Gelhaye E."/>
            <person name="Goldberg J."/>
            <person name="Grabherr M.G."/>
            <person name="Kodira C.D."/>
            <person name="Kohler A."/>
            <person name="Kuees U."/>
            <person name="Lindquist E.A."/>
            <person name="Lucas S.M."/>
            <person name="Mago R."/>
            <person name="Mauceli E."/>
            <person name="Morin E."/>
            <person name="Murat C."/>
            <person name="Pangilinan J.L."/>
            <person name="Park R."/>
            <person name="Pearson M."/>
            <person name="Quesneville H."/>
            <person name="Rouhier N."/>
            <person name="Sakthikumar S."/>
            <person name="Salamov A.A."/>
            <person name="Schmutz J."/>
            <person name="Selles B."/>
            <person name="Shapiro H."/>
            <person name="Tanguay P."/>
            <person name="Tuskan G.A."/>
            <person name="Henrissat B."/>
            <person name="Van de Peer Y."/>
            <person name="Rouze P."/>
            <person name="Ellis J.G."/>
            <person name="Dodds P.N."/>
            <person name="Schein J.E."/>
            <person name="Zhong S."/>
            <person name="Hamelin R.C."/>
            <person name="Grigoriev I.V."/>
            <person name="Szabo L.J."/>
            <person name="Martin F."/>
        </authorList>
    </citation>
    <scope>NUCLEOTIDE SEQUENCE [LARGE SCALE GENOMIC DNA]</scope>
    <source>
        <strain evidence="11">98AG31 / pathotype 3-4-7</strain>
    </source>
</reference>
<evidence type="ECO:0000256" key="8">
    <source>
        <dbReference type="SAM" id="MobiDB-lite"/>
    </source>
</evidence>
<dbReference type="VEuPathDB" id="FungiDB:MELLADRAFT_40474"/>
<dbReference type="PANTHER" id="PTHR11735">
    <property type="entry name" value="TRNA N6-ADENOSINE THREONYLCARBAMOYLTRANSFERASE"/>
    <property type="match status" value="1"/>
</dbReference>
<dbReference type="eggNOG" id="KOG2707">
    <property type="taxonomic scope" value="Eukaryota"/>
</dbReference>
<gene>
    <name evidence="10" type="ORF">MELLADRAFT_40474</name>
</gene>
<comment type="similarity">
    <text evidence="7">Belongs to the KAE1 / TsaD family.</text>
</comment>
<dbReference type="Gene3D" id="3.30.420.40">
    <property type="match status" value="2"/>
</dbReference>
<dbReference type="EMBL" id="GL883164">
    <property type="protein sequence ID" value="EGF99062.1"/>
    <property type="molecule type" value="Genomic_DNA"/>
</dbReference>
<dbReference type="PRINTS" id="PR00789">
    <property type="entry name" value="OSIALOPTASE"/>
</dbReference>
<comment type="subcellular location">
    <subcellularLocation>
        <location evidence="7">Mitochondrion</location>
    </subcellularLocation>
</comment>
<dbReference type="InterPro" id="IPR017861">
    <property type="entry name" value="KAE1/TsaD"/>
</dbReference>
<dbReference type="GeneID" id="18927893"/>
<dbReference type="GO" id="GO:0072670">
    <property type="term" value="P:mitochondrial tRNA threonylcarbamoyladenosine modification"/>
    <property type="evidence" value="ECO:0007669"/>
    <property type="project" value="TreeGrafter"/>
</dbReference>
<proteinExistence type="inferred from homology"/>
<organism evidence="11">
    <name type="scientific">Melampsora larici-populina (strain 98AG31 / pathotype 3-4-7)</name>
    <name type="common">Poplar leaf rust fungus</name>
    <dbReference type="NCBI Taxonomy" id="747676"/>
    <lineage>
        <taxon>Eukaryota</taxon>
        <taxon>Fungi</taxon>
        <taxon>Dikarya</taxon>
        <taxon>Basidiomycota</taxon>
        <taxon>Pucciniomycotina</taxon>
        <taxon>Pucciniomycetes</taxon>
        <taxon>Pucciniales</taxon>
        <taxon>Melampsoraceae</taxon>
        <taxon>Melampsora</taxon>
    </lineage>
</organism>
<evidence type="ECO:0000259" key="9">
    <source>
        <dbReference type="Pfam" id="PF00814"/>
    </source>
</evidence>
<comment type="cofactor">
    <cofactor evidence="7">
        <name>a divalent metal cation</name>
        <dbReference type="ChEBI" id="CHEBI:60240"/>
    </cofactor>
    <text evidence="7">Binds 1 divalent metal cation per subunit.</text>
</comment>
<keyword evidence="4 7" id="KW-0479">Metal-binding</keyword>
<evidence type="ECO:0000256" key="3">
    <source>
        <dbReference type="ARBA" id="ARBA00022694"/>
    </source>
</evidence>